<dbReference type="InterPro" id="IPR007110">
    <property type="entry name" value="Ig-like_dom"/>
</dbReference>
<evidence type="ECO:0000313" key="12">
    <source>
        <dbReference type="EMBL" id="KAF7704520.1"/>
    </source>
</evidence>
<organism evidence="12 13">
    <name type="scientific">Silurus meridionalis</name>
    <name type="common">Southern catfish</name>
    <name type="synonym">Silurus soldatovi meridionalis</name>
    <dbReference type="NCBI Taxonomy" id="175797"/>
    <lineage>
        <taxon>Eukaryota</taxon>
        <taxon>Metazoa</taxon>
        <taxon>Chordata</taxon>
        <taxon>Craniata</taxon>
        <taxon>Vertebrata</taxon>
        <taxon>Euteleostomi</taxon>
        <taxon>Actinopterygii</taxon>
        <taxon>Neopterygii</taxon>
        <taxon>Teleostei</taxon>
        <taxon>Ostariophysi</taxon>
        <taxon>Siluriformes</taxon>
        <taxon>Siluridae</taxon>
        <taxon>Silurus</taxon>
    </lineage>
</organism>
<dbReference type="PANTHER" id="PTHR45813">
    <property type="entry name" value="IG-LIKE DOMAIN-CONTAINING PROTEIN"/>
    <property type="match status" value="1"/>
</dbReference>
<dbReference type="Proteomes" id="UP000606274">
    <property type="component" value="Unassembled WGS sequence"/>
</dbReference>
<keyword evidence="5 8" id="KW-0472">Membrane</keyword>
<dbReference type="InterPro" id="IPR017981">
    <property type="entry name" value="GPCR_2-like_7TM"/>
</dbReference>
<comment type="subcellular location">
    <subcellularLocation>
        <location evidence="1">Membrane</location>
        <topology evidence="1">Multi-pass membrane protein</topology>
    </subcellularLocation>
</comment>
<dbReference type="GO" id="GO:0007166">
    <property type="term" value="P:cell surface receptor signaling pathway"/>
    <property type="evidence" value="ECO:0007669"/>
    <property type="project" value="InterPro"/>
</dbReference>
<comment type="similarity">
    <text evidence="2">Belongs to the G-protein coupled receptor 2 family. Adhesion G-protein coupled receptor (ADGR) subfamily.</text>
</comment>
<accession>A0A8T0BGG1</accession>
<name>A0A8T0BGG1_SILME</name>
<evidence type="ECO:0000256" key="6">
    <source>
        <dbReference type="ARBA" id="ARBA00023157"/>
    </source>
</evidence>
<dbReference type="GO" id="GO:0004930">
    <property type="term" value="F:G protein-coupled receptor activity"/>
    <property type="evidence" value="ECO:0007669"/>
    <property type="project" value="InterPro"/>
</dbReference>
<feature type="transmembrane region" description="Helical" evidence="8">
    <location>
        <begin position="736"/>
        <end position="754"/>
    </location>
</feature>
<keyword evidence="3 8" id="KW-0812">Transmembrane</keyword>
<dbReference type="SMART" id="SM00303">
    <property type="entry name" value="GPS"/>
    <property type="match status" value="1"/>
</dbReference>
<evidence type="ECO:0000256" key="3">
    <source>
        <dbReference type="ARBA" id="ARBA00022692"/>
    </source>
</evidence>
<dbReference type="PANTHER" id="PTHR45813:SF2">
    <property type="entry name" value="ADHESION G-PROTEIN COUPLED RECEPTOR F3"/>
    <property type="match status" value="1"/>
</dbReference>
<evidence type="ECO:0000256" key="5">
    <source>
        <dbReference type="ARBA" id="ARBA00023136"/>
    </source>
</evidence>
<evidence type="ECO:0000256" key="7">
    <source>
        <dbReference type="ARBA" id="ARBA00023180"/>
    </source>
</evidence>
<evidence type="ECO:0000256" key="1">
    <source>
        <dbReference type="ARBA" id="ARBA00004141"/>
    </source>
</evidence>
<evidence type="ECO:0000259" key="9">
    <source>
        <dbReference type="PROSITE" id="PS50221"/>
    </source>
</evidence>
<proteinExistence type="inferred from homology"/>
<evidence type="ECO:0000256" key="4">
    <source>
        <dbReference type="ARBA" id="ARBA00022989"/>
    </source>
</evidence>
<dbReference type="AlphaFoldDB" id="A0A8T0BGG1"/>
<feature type="transmembrane region" description="Helical" evidence="8">
    <location>
        <begin position="698"/>
        <end position="724"/>
    </location>
</feature>
<evidence type="ECO:0000256" key="8">
    <source>
        <dbReference type="SAM" id="Phobius"/>
    </source>
</evidence>
<feature type="domain" description="G-protein coupled receptors family 2 profile 2" evidence="10">
    <location>
        <begin position="695"/>
        <end position="958"/>
    </location>
</feature>
<evidence type="ECO:0000259" key="11">
    <source>
        <dbReference type="PROSITE" id="PS50835"/>
    </source>
</evidence>
<comment type="caution">
    <text evidence="12">The sequence shown here is derived from an EMBL/GenBank/DDBJ whole genome shotgun (WGS) entry which is preliminary data.</text>
</comment>
<dbReference type="Pfam" id="PF01825">
    <property type="entry name" value="GPS"/>
    <property type="match status" value="1"/>
</dbReference>
<feature type="domain" description="GAIN-B" evidence="9">
    <location>
        <begin position="555"/>
        <end position="691"/>
    </location>
</feature>
<reference evidence="12" key="1">
    <citation type="submission" date="2020-08" db="EMBL/GenBank/DDBJ databases">
        <title>Chromosome-level assembly of Southern catfish (Silurus meridionalis) provides insights into visual adaptation to the nocturnal and benthic lifestyles.</title>
        <authorList>
            <person name="Zhang Y."/>
            <person name="Wang D."/>
            <person name="Peng Z."/>
        </authorList>
    </citation>
    <scope>NUCLEOTIDE SEQUENCE</scope>
    <source>
        <strain evidence="12">SWU-2019-XX</strain>
        <tissue evidence="12">Muscle</tissue>
    </source>
</reference>
<dbReference type="SUPFAM" id="SSF81321">
    <property type="entry name" value="Family A G protein-coupled receptor-like"/>
    <property type="match status" value="1"/>
</dbReference>
<dbReference type="PROSITE" id="PS50261">
    <property type="entry name" value="G_PROTEIN_RECEP_F2_4"/>
    <property type="match status" value="1"/>
</dbReference>
<dbReference type="EMBL" id="JABFDY010000008">
    <property type="protein sequence ID" value="KAF7704520.1"/>
    <property type="molecule type" value="Genomic_DNA"/>
</dbReference>
<feature type="transmembrane region" description="Helical" evidence="8">
    <location>
        <begin position="855"/>
        <end position="878"/>
    </location>
</feature>
<sequence>MLLGLFIQASSAANTTQTYYFKLQIESSAFNNFTWLLGKLTELTVTQAVVKNITITTDCYSNKCNCSKNYKWSEEVCKIKPACCSNNNCPNNVLPSAMCIYKDKVVINGSFTKVNYFLEPNEELKRELTNNLTLMYSTLDWFDSLNITSLRSGSLIGDFVMEINGPFMMSTLVDQTKKLQTLLDVSFKIITTGFVKISVPDLVGYYSIAEITCTTPELLENVYWNLQRDATTQTITDGTEAKLYKNALNSTVLVNRTSEVWKGKFTCDYTSNAFSNIIHRASAYLDVALLPKIFIISEPQFPDCRKNTGISVEIQCMIENSTEPYNVTWSPDKSMKITSVGNTTIYSIKTIIECAVVPEVFEVKCTFTNRKNNITSATQQTPIIKNNSTVCKTDGNWPDAKANFAAKMLCNTNEIGFKTRNCNNTGGWDNVISLCVDKDIQTLLTDAQNLQKGCGLVTENACKLFGLLKTKSEDQIINTFPNINASVVVLQSLYNASDIQKSPFNKSIVSDFTKASSNLLNDSLLNTITNMNDLNKSHDLAASYLIAVSGVVSQINTTTDQQVQEENVQLIICNNVDPKCAKTFNVSVENPKNETIYQIKINNIPELLPQYPDSNKSDFVLSVMVQNASKIDMNVPITRPRNHKIFCVYYDFNKSQWSDDGCEWGTVVNPNRCTCTHLSVFTALVSISPVELLYMDQITYIGLGFSVVSLVLCLVIEFVVWNTVVKSNISHFRHTVLVNIALSLLLAHISFLVASSPKSALSQWCFTFTVMKHFGFLAVFFWMLCMSMGLLHQIIFVFVQLRKKVYLGLCFFLGYVCPFLIVIGTVITYDNGALNSYYVNDICWLKYESMLAGSIHTFIIPAGIIVLVNMFTMVVVISRILKPSLSEGKSHDEKEIVRSVIRTVVFLTPSLGITWIFGFAVLMLDLTMEPFAQIVNYAFTILNSFQGFFILLTGSFGEKKVRDALLMRIRPQHSAHYASKSSMSMTAAVKKK</sequence>
<protein>
    <submittedName>
        <fullName evidence="12">Uncharacterized protein</fullName>
    </submittedName>
</protein>
<keyword evidence="7" id="KW-0325">Glycoprotein</keyword>
<feature type="domain" description="Ig-like" evidence="11">
    <location>
        <begin position="291"/>
        <end position="356"/>
    </location>
</feature>
<dbReference type="InterPro" id="IPR000832">
    <property type="entry name" value="GPCR_2_secretin-like"/>
</dbReference>
<dbReference type="PROSITE" id="PS50835">
    <property type="entry name" value="IG_LIKE"/>
    <property type="match status" value="1"/>
</dbReference>
<dbReference type="OrthoDB" id="10040049at2759"/>
<evidence type="ECO:0000313" key="13">
    <source>
        <dbReference type="Proteomes" id="UP000606274"/>
    </source>
</evidence>
<dbReference type="PRINTS" id="PR00249">
    <property type="entry name" value="GPCRSECRETIN"/>
</dbReference>
<dbReference type="Pfam" id="PF00002">
    <property type="entry name" value="7tm_2"/>
    <property type="match status" value="1"/>
</dbReference>
<keyword evidence="6" id="KW-1015">Disulfide bond</keyword>
<feature type="transmembrane region" description="Helical" evidence="8">
    <location>
        <begin position="774"/>
        <end position="799"/>
    </location>
</feature>
<dbReference type="GO" id="GO:0007189">
    <property type="term" value="P:adenylate cyclase-activating G protein-coupled receptor signaling pathway"/>
    <property type="evidence" value="ECO:0007669"/>
    <property type="project" value="TreeGrafter"/>
</dbReference>
<dbReference type="InterPro" id="IPR051587">
    <property type="entry name" value="Adhesion_GPCR"/>
</dbReference>
<dbReference type="PROSITE" id="PS50221">
    <property type="entry name" value="GAIN_B"/>
    <property type="match status" value="1"/>
</dbReference>
<keyword evidence="4 8" id="KW-1133">Transmembrane helix</keyword>
<keyword evidence="13" id="KW-1185">Reference proteome</keyword>
<gene>
    <name evidence="12" type="ORF">HF521_021592</name>
</gene>
<dbReference type="GO" id="GO:0016020">
    <property type="term" value="C:membrane"/>
    <property type="evidence" value="ECO:0007669"/>
    <property type="project" value="UniProtKB-SubCell"/>
</dbReference>
<dbReference type="FunFam" id="1.20.1070.10:FF:000058">
    <property type="entry name" value="Adhesion G protein-coupled receptor F5"/>
    <property type="match status" value="1"/>
</dbReference>
<evidence type="ECO:0000259" key="10">
    <source>
        <dbReference type="PROSITE" id="PS50261"/>
    </source>
</evidence>
<evidence type="ECO:0000256" key="2">
    <source>
        <dbReference type="ARBA" id="ARBA00007343"/>
    </source>
</evidence>
<feature type="transmembrane region" description="Helical" evidence="8">
    <location>
        <begin position="934"/>
        <end position="952"/>
    </location>
</feature>
<dbReference type="Gene3D" id="1.20.1070.10">
    <property type="entry name" value="Rhodopsin 7-helix transmembrane proteins"/>
    <property type="match status" value="1"/>
</dbReference>
<dbReference type="InterPro" id="IPR057244">
    <property type="entry name" value="GAIN_B"/>
</dbReference>
<feature type="transmembrane region" description="Helical" evidence="8">
    <location>
        <begin position="806"/>
        <end position="829"/>
    </location>
</feature>
<dbReference type="InterPro" id="IPR000203">
    <property type="entry name" value="GPS"/>
</dbReference>
<feature type="transmembrane region" description="Helical" evidence="8">
    <location>
        <begin position="899"/>
        <end position="922"/>
    </location>
</feature>